<evidence type="ECO:0000313" key="3">
    <source>
        <dbReference type="Proteomes" id="UP000250321"/>
    </source>
</evidence>
<accession>A0A314ZSZ3</accession>
<dbReference type="Proteomes" id="UP000250321">
    <property type="component" value="Unassembled WGS sequence"/>
</dbReference>
<sequence>MENDFPSNPFREPNGPEGAEGARGTVHGGVLDWRGMVMIGRDGVCCFGQGRGLGFGKDGP</sequence>
<organism evidence="2 3">
    <name type="scientific">Prunus yedoensis var. nudiflora</name>
    <dbReference type="NCBI Taxonomy" id="2094558"/>
    <lineage>
        <taxon>Eukaryota</taxon>
        <taxon>Viridiplantae</taxon>
        <taxon>Streptophyta</taxon>
        <taxon>Embryophyta</taxon>
        <taxon>Tracheophyta</taxon>
        <taxon>Spermatophyta</taxon>
        <taxon>Magnoliopsida</taxon>
        <taxon>eudicotyledons</taxon>
        <taxon>Gunneridae</taxon>
        <taxon>Pentapetalae</taxon>
        <taxon>rosids</taxon>
        <taxon>fabids</taxon>
        <taxon>Rosales</taxon>
        <taxon>Rosaceae</taxon>
        <taxon>Amygdaloideae</taxon>
        <taxon>Amygdaleae</taxon>
        <taxon>Prunus</taxon>
    </lineage>
</organism>
<dbReference type="EMBL" id="PJQY01000015">
    <property type="protein sequence ID" value="PQQ21317.1"/>
    <property type="molecule type" value="Genomic_DNA"/>
</dbReference>
<feature type="region of interest" description="Disordered" evidence="1">
    <location>
        <begin position="1"/>
        <end position="26"/>
    </location>
</feature>
<protein>
    <submittedName>
        <fullName evidence="2">Uncharacterized protein</fullName>
    </submittedName>
</protein>
<name>A0A314ZSZ3_PRUYE</name>
<reference evidence="2 3" key="1">
    <citation type="submission" date="2018-02" db="EMBL/GenBank/DDBJ databases">
        <title>Draft genome of wild Prunus yedoensis var. nudiflora.</title>
        <authorList>
            <person name="Baek S."/>
            <person name="Kim J.-H."/>
            <person name="Choi K."/>
            <person name="Kim G.-B."/>
            <person name="Cho A."/>
            <person name="Jang H."/>
            <person name="Shin C.-H."/>
            <person name="Yu H.-J."/>
            <person name="Mun J.-H."/>
        </authorList>
    </citation>
    <scope>NUCLEOTIDE SEQUENCE [LARGE SCALE GENOMIC DNA]</scope>
    <source>
        <strain evidence="3">cv. Jeju island</strain>
        <tissue evidence="2">Leaf</tissue>
    </source>
</reference>
<dbReference type="AlphaFoldDB" id="A0A314ZSZ3"/>
<gene>
    <name evidence="2" type="ORF">Pyn_34495</name>
</gene>
<comment type="caution">
    <text evidence="2">The sequence shown here is derived from an EMBL/GenBank/DDBJ whole genome shotgun (WGS) entry which is preliminary data.</text>
</comment>
<keyword evidence="3" id="KW-1185">Reference proteome</keyword>
<evidence type="ECO:0000256" key="1">
    <source>
        <dbReference type="SAM" id="MobiDB-lite"/>
    </source>
</evidence>
<proteinExistence type="predicted"/>
<evidence type="ECO:0000313" key="2">
    <source>
        <dbReference type="EMBL" id="PQQ21317.1"/>
    </source>
</evidence>